<keyword evidence="3" id="KW-1185">Reference proteome</keyword>
<feature type="transmembrane region" description="Helical" evidence="1">
    <location>
        <begin position="77"/>
        <end position="97"/>
    </location>
</feature>
<dbReference type="AlphaFoldDB" id="A0AAV3R7H2"/>
<evidence type="ECO:0008006" key="4">
    <source>
        <dbReference type="Google" id="ProtNLM"/>
    </source>
</evidence>
<accession>A0AAV3R7H2</accession>
<name>A0AAV3R7H2_LITER</name>
<keyword evidence="1" id="KW-0472">Membrane</keyword>
<evidence type="ECO:0000256" key="1">
    <source>
        <dbReference type="SAM" id="Phobius"/>
    </source>
</evidence>
<feature type="transmembrane region" description="Helical" evidence="1">
    <location>
        <begin position="30"/>
        <end position="57"/>
    </location>
</feature>
<dbReference type="PANTHER" id="PTHR33116">
    <property type="entry name" value="REVERSE TRANSCRIPTASE ZINC-BINDING DOMAIN-CONTAINING PROTEIN-RELATED-RELATED"/>
    <property type="match status" value="1"/>
</dbReference>
<dbReference type="EMBL" id="BAABME010008039">
    <property type="protein sequence ID" value="GAA0172255.1"/>
    <property type="molecule type" value="Genomic_DNA"/>
</dbReference>
<sequence>MCGYQKIYGKPRCAIKVDIMKAYDTQNWDFLWLILEVFGYPITFISWIKACVTNGNLNGFFKSGRGLRQGTTDSEEIRLSGMLGIPISTLPIIYLGIPLTTRQMSSHDCRTLVEKVKRRIDGWGSKKLSFAGRLTLINSVIFGLLTLRESLKGHVKYNVESGTSVKCLHDNWSVVRVMADVLSYRDVSNLCMLPTNFVAEFMHKVKWLVAGGLLLKYKFVEATCLKG</sequence>
<keyword evidence="1" id="KW-1133">Transmembrane helix</keyword>
<dbReference type="Proteomes" id="UP001454036">
    <property type="component" value="Unassembled WGS sequence"/>
</dbReference>
<comment type="caution">
    <text evidence="2">The sequence shown here is derived from an EMBL/GenBank/DDBJ whole genome shotgun (WGS) entry which is preliminary data.</text>
</comment>
<evidence type="ECO:0000313" key="3">
    <source>
        <dbReference type="Proteomes" id="UP001454036"/>
    </source>
</evidence>
<dbReference type="PANTHER" id="PTHR33116:SF78">
    <property type="entry name" value="OS12G0587133 PROTEIN"/>
    <property type="match status" value="1"/>
</dbReference>
<gene>
    <name evidence="2" type="ORF">LIER_26110</name>
</gene>
<protein>
    <recommendedName>
        <fullName evidence="4">Reverse transcriptase</fullName>
    </recommendedName>
</protein>
<evidence type="ECO:0000313" key="2">
    <source>
        <dbReference type="EMBL" id="GAA0172255.1"/>
    </source>
</evidence>
<organism evidence="2 3">
    <name type="scientific">Lithospermum erythrorhizon</name>
    <name type="common">Purple gromwell</name>
    <name type="synonym">Lithospermum officinale var. erythrorhizon</name>
    <dbReference type="NCBI Taxonomy" id="34254"/>
    <lineage>
        <taxon>Eukaryota</taxon>
        <taxon>Viridiplantae</taxon>
        <taxon>Streptophyta</taxon>
        <taxon>Embryophyta</taxon>
        <taxon>Tracheophyta</taxon>
        <taxon>Spermatophyta</taxon>
        <taxon>Magnoliopsida</taxon>
        <taxon>eudicotyledons</taxon>
        <taxon>Gunneridae</taxon>
        <taxon>Pentapetalae</taxon>
        <taxon>asterids</taxon>
        <taxon>lamiids</taxon>
        <taxon>Boraginales</taxon>
        <taxon>Boraginaceae</taxon>
        <taxon>Boraginoideae</taxon>
        <taxon>Lithospermeae</taxon>
        <taxon>Lithospermum</taxon>
    </lineage>
</organism>
<reference evidence="2 3" key="1">
    <citation type="submission" date="2024-01" db="EMBL/GenBank/DDBJ databases">
        <title>The complete chloroplast genome sequence of Lithospermum erythrorhizon: insights into the phylogenetic relationship among Boraginaceae species and the maternal lineages of purple gromwells.</title>
        <authorList>
            <person name="Okada T."/>
            <person name="Watanabe K."/>
        </authorList>
    </citation>
    <scope>NUCLEOTIDE SEQUENCE [LARGE SCALE GENOMIC DNA]</scope>
</reference>
<proteinExistence type="predicted"/>
<keyword evidence="1" id="KW-0812">Transmembrane</keyword>